<feature type="transmembrane region" description="Helical" evidence="2">
    <location>
        <begin position="83"/>
        <end position="102"/>
    </location>
</feature>
<proteinExistence type="predicted"/>
<evidence type="ECO:0000256" key="1">
    <source>
        <dbReference type="SAM" id="MobiDB-lite"/>
    </source>
</evidence>
<dbReference type="AlphaFoldDB" id="A0A0A8YIM4"/>
<keyword evidence="2" id="KW-0812">Transmembrane</keyword>
<name>A0A0A8YIM4_ARUDO</name>
<reference evidence="3" key="1">
    <citation type="submission" date="2014-09" db="EMBL/GenBank/DDBJ databases">
        <authorList>
            <person name="Magalhaes I.L.F."/>
            <person name="Oliveira U."/>
            <person name="Santos F.R."/>
            <person name="Vidigal T.H.D.A."/>
            <person name="Brescovit A.D."/>
            <person name="Santos A.J."/>
        </authorList>
    </citation>
    <scope>NUCLEOTIDE SEQUENCE</scope>
    <source>
        <tissue evidence="3">Shoot tissue taken approximately 20 cm above the soil surface</tissue>
    </source>
</reference>
<organism evidence="3">
    <name type="scientific">Arundo donax</name>
    <name type="common">Giant reed</name>
    <name type="synonym">Donax arundinaceus</name>
    <dbReference type="NCBI Taxonomy" id="35708"/>
    <lineage>
        <taxon>Eukaryota</taxon>
        <taxon>Viridiplantae</taxon>
        <taxon>Streptophyta</taxon>
        <taxon>Embryophyta</taxon>
        <taxon>Tracheophyta</taxon>
        <taxon>Spermatophyta</taxon>
        <taxon>Magnoliopsida</taxon>
        <taxon>Liliopsida</taxon>
        <taxon>Poales</taxon>
        <taxon>Poaceae</taxon>
        <taxon>PACMAD clade</taxon>
        <taxon>Arundinoideae</taxon>
        <taxon>Arundineae</taxon>
        <taxon>Arundo</taxon>
    </lineage>
</organism>
<sequence length="103" mass="10946">MEKQSRPAPDAALRCARASLLLTSLRRPRASSPPPKARRSSSDFSSSASTECALGIAVRLHRGEVEAARREAAGHARIAVSELLLVLDVAPVVLLLLLLLGLL</sequence>
<keyword evidence="2" id="KW-1133">Transmembrane helix</keyword>
<keyword evidence="2" id="KW-0472">Membrane</keyword>
<protein>
    <submittedName>
        <fullName evidence="3">Uncharacterized protein</fullName>
    </submittedName>
</protein>
<reference evidence="3" key="2">
    <citation type="journal article" date="2015" name="Data Brief">
        <title>Shoot transcriptome of the giant reed, Arundo donax.</title>
        <authorList>
            <person name="Barrero R.A."/>
            <person name="Guerrero F.D."/>
            <person name="Moolhuijzen P."/>
            <person name="Goolsby J.A."/>
            <person name="Tidwell J."/>
            <person name="Bellgard S.E."/>
            <person name="Bellgard M.I."/>
        </authorList>
    </citation>
    <scope>NUCLEOTIDE SEQUENCE</scope>
    <source>
        <tissue evidence="3">Shoot tissue taken approximately 20 cm above the soil surface</tissue>
    </source>
</reference>
<accession>A0A0A8YIM4</accession>
<dbReference type="EMBL" id="GBRH01272535">
    <property type="protein sequence ID" value="JAD25360.1"/>
    <property type="molecule type" value="Transcribed_RNA"/>
</dbReference>
<feature type="region of interest" description="Disordered" evidence="1">
    <location>
        <begin position="24"/>
        <end position="50"/>
    </location>
</feature>
<evidence type="ECO:0000256" key="2">
    <source>
        <dbReference type="SAM" id="Phobius"/>
    </source>
</evidence>
<evidence type="ECO:0000313" key="3">
    <source>
        <dbReference type="EMBL" id="JAD25360.1"/>
    </source>
</evidence>